<dbReference type="AlphaFoldDB" id="A0A147GPP4"/>
<sequence>MAYGDPAFLACLHGSVQQSDLVAQFKRLHSARLAPGRAADMRRFAEFVHDCIYTRLPDEAIDNLRARALAGA</sequence>
<dbReference type="Proteomes" id="UP000072741">
    <property type="component" value="Unassembled WGS sequence"/>
</dbReference>
<dbReference type="RefSeq" id="WP_058643608.1">
    <property type="nucleotide sequence ID" value="NZ_LDSL01000132.1"/>
</dbReference>
<gene>
    <name evidence="1" type="ORF">NS331_19470</name>
</gene>
<keyword evidence="2" id="KW-1185">Reference proteome</keyword>
<evidence type="ECO:0000313" key="2">
    <source>
        <dbReference type="Proteomes" id="UP000072741"/>
    </source>
</evidence>
<comment type="caution">
    <text evidence="1">The sequence shown here is derived from an EMBL/GenBank/DDBJ whole genome shotgun (WGS) entry which is preliminary data.</text>
</comment>
<dbReference type="EMBL" id="LDSL01000132">
    <property type="protein sequence ID" value="KTT15841.1"/>
    <property type="molecule type" value="Genomic_DNA"/>
</dbReference>
<proteinExistence type="predicted"/>
<organism evidence="1 2">
    <name type="scientific">Pseudacidovorax intermedius</name>
    <dbReference type="NCBI Taxonomy" id="433924"/>
    <lineage>
        <taxon>Bacteria</taxon>
        <taxon>Pseudomonadati</taxon>
        <taxon>Pseudomonadota</taxon>
        <taxon>Betaproteobacteria</taxon>
        <taxon>Burkholderiales</taxon>
        <taxon>Comamonadaceae</taxon>
        <taxon>Pseudacidovorax</taxon>
    </lineage>
</organism>
<name>A0A147GPP4_9BURK</name>
<accession>A0A147GPP4</accession>
<protein>
    <submittedName>
        <fullName evidence="1">Uncharacterized protein</fullName>
    </submittedName>
</protein>
<dbReference type="OrthoDB" id="8795991at2"/>
<evidence type="ECO:0000313" key="1">
    <source>
        <dbReference type="EMBL" id="KTT15841.1"/>
    </source>
</evidence>
<reference evidence="1 2" key="1">
    <citation type="journal article" date="2016" name="Front. Microbiol.">
        <title>Genomic Resource of Rice Seed Associated Bacteria.</title>
        <authorList>
            <person name="Midha S."/>
            <person name="Bansal K."/>
            <person name="Sharma S."/>
            <person name="Kumar N."/>
            <person name="Patil P.P."/>
            <person name="Chaudhry V."/>
            <person name="Patil P.B."/>
        </authorList>
    </citation>
    <scope>NUCLEOTIDE SEQUENCE [LARGE SCALE GENOMIC DNA]</scope>
    <source>
        <strain evidence="1 2">NS331</strain>
    </source>
</reference>